<dbReference type="InterPro" id="IPR029063">
    <property type="entry name" value="SAM-dependent_MTases_sf"/>
</dbReference>
<feature type="domain" description="Transposase IS66 central" evidence="6">
    <location>
        <begin position="905"/>
        <end position="1098"/>
    </location>
</feature>
<dbReference type="EC" id="2.1.1.72" evidence="1"/>
<dbReference type="Proteomes" id="UP000319576">
    <property type="component" value="Chromosome"/>
</dbReference>
<evidence type="ECO:0000313" key="7">
    <source>
        <dbReference type="EMBL" id="QDU23597.1"/>
    </source>
</evidence>
<dbReference type="InterPro" id="IPR004291">
    <property type="entry name" value="Transposase_IS66_central"/>
</dbReference>
<evidence type="ECO:0000256" key="2">
    <source>
        <dbReference type="ARBA" id="ARBA00022603"/>
    </source>
</evidence>
<organism evidence="7 8">
    <name type="scientific">Urbifossiella limnaea</name>
    <dbReference type="NCBI Taxonomy" id="2528023"/>
    <lineage>
        <taxon>Bacteria</taxon>
        <taxon>Pseudomonadati</taxon>
        <taxon>Planctomycetota</taxon>
        <taxon>Planctomycetia</taxon>
        <taxon>Gemmatales</taxon>
        <taxon>Gemmataceae</taxon>
        <taxon>Urbifossiella</taxon>
    </lineage>
</organism>
<dbReference type="PANTHER" id="PTHR33841:SF1">
    <property type="entry name" value="DNA METHYLTRANSFERASE A"/>
    <property type="match status" value="1"/>
</dbReference>
<gene>
    <name evidence="7" type="ORF">ETAA1_56010</name>
</gene>
<dbReference type="KEGG" id="uli:ETAA1_56010"/>
<dbReference type="GO" id="GO:0009007">
    <property type="term" value="F:site-specific DNA-methyltransferase (adenine-specific) activity"/>
    <property type="evidence" value="ECO:0007669"/>
    <property type="project" value="UniProtKB-EC"/>
</dbReference>
<dbReference type="SUPFAM" id="SSF53335">
    <property type="entry name" value="S-adenosyl-L-methionine-dependent methyltransferases"/>
    <property type="match status" value="1"/>
</dbReference>
<keyword evidence="2" id="KW-0489">Methyltransferase</keyword>
<protein>
    <recommendedName>
        <fullName evidence="1">site-specific DNA-methyltransferase (adenine-specific)</fullName>
        <ecNumber evidence="1">2.1.1.72</ecNumber>
    </recommendedName>
</protein>
<dbReference type="PANTHER" id="PTHR33841">
    <property type="entry name" value="DNA METHYLTRANSFERASE YEEA-RELATED"/>
    <property type="match status" value="1"/>
</dbReference>
<sequence length="1157" mass="128220">MTPNDSHAWWSRLRHQGLLLSPVVMLERFPDAPAAAPFHVTNKLRDAAARFASAPDGPDSERVTLVTLAWVDALLEQYLGHKQGRLAKSNDIPVRLTTTVRIGTRTETLRPHRVVFADAEGTTPALLVMTDPSPHVGRGRGRTSYARFLELLRGTGHRLGLLTNGRQFRLVYAGLDFESWCEWEADRWFDDGDGSQELAGLRLLLSPDSLKPVRDGVSGLLEAVEDSRKRQADLSSVLRENVRQAVELLLDEASSANRTAENLFAPLVAADSTRPLTDAEAHEALLQATVRVVMRLVVCLFAESRGLLPVNDPVYASSYGVRSLYELLEEATRNEGGTQGLMNRETAWPRLMALFRLIHGGSAHGQFPLRAYGGVLFRPGKEDSSVPVVRALHVLEHGVVVTDATVFAVLRKLLRGPLPVIRGRAKTFVEGPVDYTDLRTEFIGLIYEGLLDYRLKRTDAAVGPQVFLNLGREPVLPLSRLREMLEKDRKGLKDLLTTLKKEKVTGGGKADEAEEEGDEQEPAGEEVDAEADAPDEVEAAAPAEPEGVHGGDYLDAVEAAKRWAAEAVVLAGLVTKQGRRETNTEYQARIGGVADRLIKRVVATGEFYLVRAGNTRKGTGTFYTRPQLAVPTVHRTLEPLCYDKADDGTLTPKRPEVILGLKVCDPACGSASFLVAALHYLTEALYRSLCFHMKLDDPAEANKVTLPYGRPREGQADEEVVRFFPDDPQQGEFFADRVKALLRRHVVERCIYGVDINPLAVEFARVSLWVETLDPGLPFSFLDHKIKVGNALVGCWLDRVADYPLCAWEREGGDGKDGPRTQRIETFLKGPKVGNRRSGDGVVKREMRDVLTDIKNATKKTPTLFNYEQLATEKVIAQARADYEKLHDIPSHEPAEREEYYRDHVVNSPADAANPYTLFDLTAGRRQEFPQAFLAGYRGFVHADAYDGYNAVHNDVRHLGCWMHARRYFVDAEPTDPRAVEALAFVRTLYAVEREITLAREKPGETFTAADVVRVRRTRAGPILAVFAGWLDEQHRSATPKSLFGQAVGYARNQWASLVRYLDDARFALDNGAAERAIRPLAIGRTNWLHVGGDGGLKTASVLLSVCASATRHRLDPWSYLTHVLSELPARRAGADLGDLLPDAWAKARGEPRHREG</sequence>
<keyword evidence="3" id="KW-0808">Transferase</keyword>
<dbReference type="EMBL" id="CP036273">
    <property type="protein sequence ID" value="QDU23597.1"/>
    <property type="molecule type" value="Genomic_DNA"/>
</dbReference>
<comment type="catalytic activity">
    <reaction evidence="4">
        <text>a 2'-deoxyadenosine in DNA + S-adenosyl-L-methionine = an N(6)-methyl-2'-deoxyadenosine in DNA + S-adenosyl-L-homocysteine + H(+)</text>
        <dbReference type="Rhea" id="RHEA:15197"/>
        <dbReference type="Rhea" id="RHEA-COMP:12418"/>
        <dbReference type="Rhea" id="RHEA-COMP:12419"/>
        <dbReference type="ChEBI" id="CHEBI:15378"/>
        <dbReference type="ChEBI" id="CHEBI:57856"/>
        <dbReference type="ChEBI" id="CHEBI:59789"/>
        <dbReference type="ChEBI" id="CHEBI:90615"/>
        <dbReference type="ChEBI" id="CHEBI:90616"/>
        <dbReference type="EC" id="2.1.1.72"/>
    </reaction>
</comment>
<evidence type="ECO:0000256" key="1">
    <source>
        <dbReference type="ARBA" id="ARBA00011900"/>
    </source>
</evidence>
<evidence type="ECO:0000256" key="5">
    <source>
        <dbReference type="SAM" id="MobiDB-lite"/>
    </source>
</evidence>
<name>A0A517Y1F4_9BACT</name>
<dbReference type="Pfam" id="PF03050">
    <property type="entry name" value="DDE_Tnp_IS66"/>
    <property type="match status" value="1"/>
</dbReference>
<evidence type="ECO:0000313" key="8">
    <source>
        <dbReference type="Proteomes" id="UP000319576"/>
    </source>
</evidence>
<reference evidence="7 8" key="1">
    <citation type="submission" date="2019-02" db="EMBL/GenBank/DDBJ databases">
        <title>Deep-cultivation of Planctomycetes and their phenomic and genomic characterization uncovers novel biology.</title>
        <authorList>
            <person name="Wiegand S."/>
            <person name="Jogler M."/>
            <person name="Boedeker C."/>
            <person name="Pinto D."/>
            <person name="Vollmers J."/>
            <person name="Rivas-Marin E."/>
            <person name="Kohn T."/>
            <person name="Peeters S.H."/>
            <person name="Heuer A."/>
            <person name="Rast P."/>
            <person name="Oberbeckmann S."/>
            <person name="Bunk B."/>
            <person name="Jeske O."/>
            <person name="Meyerdierks A."/>
            <person name="Storesund J.E."/>
            <person name="Kallscheuer N."/>
            <person name="Luecker S."/>
            <person name="Lage O.M."/>
            <person name="Pohl T."/>
            <person name="Merkel B.J."/>
            <person name="Hornburger P."/>
            <person name="Mueller R.-W."/>
            <person name="Bruemmer F."/>
            <person name="Labrenz M."/>
            <person name="Spormann A.M."/>
            <person name="Op den Camp H."/>
            <person name="Overmann J."/>
            <person name="Amann R."/>
            <person name="Jetten M.S.M."/>
            <person name="Mascher T."/>
            <person name="Medema M.H."/>
            <person name="Devos D.P."/>
            <person name="Kaster A.-K."/>
            <person name="Ovreas L."/>
            <person name="Rohde M."/>
            <person name="Galperin M.Y."/>
            <person name="Jogler C."/>
        </authorList>
    </citation>
    <scope>NUCLEOTIDE SEQUENCE [LARGE SCALE GENOMIC DNA]</scope>
    <source>
        <strain evidence="7 8">ETA_A1</strain>
    </source>
</reference>
<feature type="region of interest" description="Disordered" evidence="5">
    <location>
        <begin position="503"/>
        <end position="536"/>
    </location>
</feature>
<evidence type="ECO:0000256" key="3">
    <source>
        <dbReference type="ARBA" id="ARBA00022679"/>
    </source>
</evidence>
<evidence type="ECO:0000259" key="6">
    <source>
        <dbReference type="Pfam" id="PF03050"/>
    </source>
</evidence>
<dbReference type="NCBIfam" id="NF033517">
    <property type="entry name" value="transpos_IS66"/>
    <property type="match status" value="1"/>
</dbReference>
<accession>A0A517Y1F4</accession>
<dbReference type="OrthoDB" id="249114at2"/>
<proteinExistence type="predicted"/>
<dbReference type="RefSeq" id="WP_145243830.1">
    <property type="nucleotide sequence ID" value="NZ_CP036273.1"/>
</dbReference>
<dbReference type="InterPro" id="IPR050953">
    <property type="entry name" value="N4_N6_ade-DNA_methylase"/>
</dbReference>
<evidence type="ECO:0000256" key="4">
    <source>
        <dbReference type="ARBA" id="ARBA00047942"/>
    </source>
</evidence>
<dbReference type="GO" id="GO:0032259">
    <property type="term" value="P:methylation"/>
    <property type="evidence" value="ECO:0007669"/>
    <property type="project" value="UniProtKB-KW"/>
</dbReference>
<dbReference type="Gene3D" id="3.40.50.150">
    <property type="entry name" value="Vaccinia Virus protein VP39"/>
    <property type="match status" value="1"/>
</dbReference>
<dbReference type="AlphaFoldDB" id="A0A517Y1F4"/>
<feature type="compositionally biased region" description="Acidic residues" evidence="5">
    <location>
        <begin position="512"/>
        <end position="536"/>
    </location>
</feature>
<keyword evidence="8" id="KW-1185">Reference proteome</keyword>